<name>A0ABU3PV35_9ACTN</name>
<evidence type="ECO:0000256" key="5">
    <source>
        <dbReference type="SAM" id="Phobius"/>
    </source>
</evidence>
<dbReference type="InterPro" id="IPR050925">
    <property type="entry name" value="Rhomboid_protease_S54"/>
</dbReference>
<evidence type="ECO:0000256" key="1">
    <source>
        <dbReference type="ARBA" id="ARBA00004141"/>
    </source>
</evidence>
<evidence type="ECO:0000259" key="6">
    <source>
        <dbReference type="Pfam" id="PF01694"/>
    </source>
</evidence>
<dbReference type="PANTHER" id="PTHR43731">
    <property type="entry name" value="RHOMBOID PROTEASE"/>
    <property type="match status" value="1"/>
</dbReference>
<evidence type="ECO:0000256" key="3">
    <source>
        <dbReference type="ARBA" id="ARBA00022989"/>
    </source>
</evidence>
<sequence length="199" mass="20422">MSVPATRPAQEPVRDAATLVGGFVALLWVLEIVDTVLGGSLDQYGVRPRSDEGLLGILFAPLLHGGFGHLVSNTLPLLVLGFLVALSGIGQALAATGIVWLVGGAGTWLVAPSSTVHIGASVLVFGFITYLVLRGWFARRFGQIALGVLVLLVYGGALWGVLPGDPGISWQGHLFGAVGGVVAAVVLAPRRAAPAAPAY</sequence>
<comment type="subcellular location">
    <subcellularLocation>
        <location evidence="1">Membrane</location>
        <topology evidence="1">Multi-pass membrane protein</topology>
    </subcellularLocation>
</comment>
<evidence type="ECO:0000256" key="4">
    <source>
        <dbReference type="ARBA" id="ARBA00023136"/>
    </source>
</evidence>
<keyword evidence="8" id="KW-1185">Reference proteome</keyword>
<proteinExistence type="predicted"/>
<keyword evidence="7" id="KW-0645">Protease</keyword>
<dbReference type="Pfam" id="PF01694">
    <property type="entry name" value="Rhomboid"/>
    <property type="match status" value="1"/>
</dbReference>
<evidence type="ECO:0000313" key="8">
    <source>
        <dbReference type="Proteomes" id="UP001268542"/>
    </source>
</evidence>
<dbReference type="GO" id="GO:0008233">
    <property type="term" value="F:peptidase activity"/>
    <property type="evidence" value="ECO:0007669"/>
    <property type="project" value="UniProtKB-KW"/>
</dbReference>
<feature type="transmembrane region" description="Helical" evidence="5">
    <location>
        <begin position="108"/>
        <end position="132"/>
    </location>
</feature>
<dbReference type="InterPro" id="IPR022764">
    <property type="entry name" value="Peptidase_S54_rhomboid_dom"/>
</dbReference>
<feature type="domain" description="Peptidase S54 rhomboid" evidence="6">
    <location>
        <begin position="55"/>
        <end position="189"/>
    </location>
</feature>
<feature type="transmembrane region" description="Helical" evidence="5">
    <location>
        <begin position="168"/>
        <end position="188"/>
    </location>
</feature>
<dbReference type="EC" id="3.4.21.105" evidence="7"/>
<evidence type="ECO:0000313" key="7">
    <source>
        <dbReference type="EMBL" id="MDT9593095.1"/>
    </source>
</evidence>
<protein>
    <submittedName>
        <fullName evidence="7">Rhomboid family intramembrane serine protease</fullName>
        <ecNumber evidence="7">3.4.21.105</ecNumber>
    </submittedName>
</protein>
<feature type="transmembrane region" description="Helical" evidence="5">
    <location>
        <begin position="144"/>
        <end position="162"/>
    </location>
</feature>
<feature type="transmembrane region" description="Helical" evidence="5">
    <location>
        <begin position="78"/>
        <end position="102"/>
    </location>
</feature>
<evidence type="ECO:0000256" key="2">
    <source>
        <dbReference type="ARBA" id="ARBA00022692"/>
    </source>
</evidence>
<dbReference type="EMBL" id="JAVYII010000003">
    <property type="protein sequence ID" value="MDT9593095.1"/>
    <property type="molecule type" value="Genomic_DNA"/>
</dbReference>
<dbReference type="PANTHER" id="PTHR43731:SF9">
    <property type="entry name" value="SLR1461 PROTEIN"/>
    <property type="match status" value="1"/>
</dbReference>
<gene>
    <name evidence="7" type="ORF">RDV89_08450</name>
</gene>
<reference evidence="7 8" key="1">
    <citation type="submission" date="2023-08" db="EMBL/GenBank/DDBJ databases">
        <title>Nocardioides seae sp. nov., a bacterium isolated from a soil.</title>
        <authorList>
            <person name="Wang X."/>
        </authorList>
    </citation>
    <scope>NUCLEOTIDE SEQUENCE [LARGE SCALE GENOMIC DNA]</scope>
    <source>
        <strain evidence="7 8">YZH12</strain>
    </source>
</reference>
<feature type="transmembrane region" description="Helical" evidence="5">
    <location>
        <begin position="12"/>
        <end position="33"/>
    </location>
</feature>
<dbReference type="RefSeq" id="WP_315732521.1">
    <property type="nucleotide sequence ID" value="NZ_JAVYII010000003.1"/>
</dbReference>
<feature type="transmembrane region" description="Helical" evidence="5">
    <location>
        <begin position="53"/>
        <end position="71"/>
    </location>
</feature>
<dbReference type="SUPFAM" id="SSF144091">
    <property type="entry name" value="Rhomboid-like"/>
    <property type="match status" value="1"/>
</dbReference>
<keyword evidence="7" id="KW-0378">Hydrolase</keyword>
<dbReference type="Gene3D" id="1.20.1540.10">
    <property type="entry name" value="Rhomboid-like"/>
    <property type="match status" value="1"/>
</dbReference>
<keyword evidence="4 5" id="KW-0472">Membrane</keyword>
<dbReference type="InterPro" id="IPR035952">
    <property type="entry name" value="Rhomboid-like_sf"/>
</dbReference>
<dbReference type="GO" id="GO:0006508">
    <property type="term" value="P:proteolysis"/>
    <property type="evidence" value="ECO:0007669"/>
    <property type="project" value="UniProtKB-KW"/>
</dbReference>
<organism evidence="7 8">
    <name type="scientific">Nocardioides imazamoxiresistens</name>
    <dbReference type="NCBI Taxonomy" id="3231893"/>
    <lineage>
        <taxon>Bacteria</taxon>
        <taxon>Bacillati</taxon>
        <taxon>Actinomycetota</taxon>
        <taxon>Actinomycetes</taxon>
        <taxon>Propionibacteriales</taxon>
        <taxon>Nocardioidaceae</taxon>
        <taxon>Nocardioides</taxon>
    </lineage>
</organism>
<comment type="caution">
    <text evidence="7">The sequence shown here is derived from an EMBL/GenBank/DDBJ whole genome shotgun (WGS) entry which is preliminary data.</text>
</comment>
<accession>A0ABU3PV35</accession>
<dbReference type="Proteomes" id="UP001268542">
    <property type="component" value="Unassembled WGS sequence"/>
</dbReference>
<keyword evidence="3 5" id="KW-1133">Transmembrane helix</keyword>
<keyword evidence="2 5" id="KW-0812">Transmembrane</keyword>